<accession>A0A673B3T6</accession>
<keyword evidence="4" id="KW-0964">Secreted</keyword>
<dbReference type="Ensembl" id="ENSSORT00005036281.1">
    <property type="protein sequence ID" value="ENSSORP00005035332.1"/>
    <property type="gene ID" value="ENSSORG00005016681.1"/>
</dbReference>
<dbReference type="Proteomes" id="UP000472271">
    <property type="component" value="Chromosome 12"/>
</dbReference>
<evidence type="ECO:0000313" key="6">
    <source>
        <dbReference type="Ensembl" id="ENSSORP00005035332.1"/>
    </source>
</evidence>
<dbReference type="GO" id="GO:0005576">
    <property type="term" value="C:extracellular region"/>
    <property type="evidence" value="ECO:0007669"/>
    <property type="project" value="UniProtKB-SubCell"/>
</dbReference>
<evidence type="ECO:0000256" key="1">
    <source>
        <dbReference type="ARBA" id="ARBA00004613"/>
    </source>
</evidence>
<gene>
    <name evidence="6" type="primary">LOC115430185</name>
</gene>
<protein>
    <recommendedName>
        <fullName evidence="3">Leptin</fullName>
    </recommendedName>
    <alternativeName>
        <fullName evidence="5">Obesity factor</fullName>
    </alternativeName>
</protein>
<dbReference type="GeneID" id="115430185"/>
<keyword evidence="7" id="KW-1185">Reference proteome</keyword>
<dbReference type="CTD" id="564348"/>
<evidence type="ECO:0000313" key="7">
    <source>
        <dbReference type="Proteomes" id="UP000472271"/>
    </source>
</evidence>
<reference evidence="6" key="2">
    <citation type="submission" date="2025-08" db="UniProtKB">
        <authorList>
            <consortium name="Ensembl"/>
        </authorList>
    </citation>
    <scope>IDENTIFICATION</scope>
</reference>
<dbReference type="GO" id="GO:0005179">
    <property type="term" value="F:hormone activity"/>
    <property type="evidence" value="ECO:0007669"/>
    <property type="project" value="InterPro"/>
</dbReference>
<dbReference type="SUPFAM" id="SSF47266">
    <property type="entry name" value="4-helical cytokines"/>
    <property type="match status" value="1"/>
</dbReference>
<dbReference type="PANTHER" id="PTHR11724:SF1">
    <property type="entry name" value="LEPTIN"/>
    <property type="match status" value="1"/>
</dbReference>
<dbReference type="Pfam" id="PF02024">
    <property type="entry name" value="Leptin"/>
    <property type="match status" value="1"/>
</dbReference>
<dbReference type="InParanoid" id="A0A673B3T6"/>
<reference evidence="6" key="3">
    <citation type="submission" date="2025-09" db="UniProtKB">
        <authorList>
            <consortium name="Ensembl"/>
        </authorList>
    </citation>
    <scope>IDENTIFICATION</scope>
</reference>
<dbReference type="OrthoDB" id="9872512at2759"/>
<dbReference type="Gene3D" id="1.20.1250.10">
    <property type="match status" value="1"/>
</dbReference>
<dbReference type="RefSeq" id="XP_030005954.1">
    <property type="nucleotide sequence ID" value="XM_030150094.1"/>
</dbReference>
<dbReference type="InterPro" id="IPR009079">
    <property type="entry name" value="4_helix_cytokine-like_core"/>
</dbReference>
<dbReference type="InterPro" id="IPR000065">
    <property type="entry name" value="Leptin"/>
</dbReference>
<comment type="subcellular location">
    <subcellularLocation>
        <location evidence="1">Secreted</location>
    </subcellularLocation>
</comment>
<dbReference type="AlphaFoldDB" id="A0A673B3T6"/>
<reference evidence="6" key="1">
    <citation type="submission" date="2019-06" db="EMBL/GenBank/DDBJ databases">
        <authorList>
            <consortium name="Wellcome Sanger Institute Data Sharing"/>
        </authorList>
    </citation>
    <scope>NUCLEOTIDE SEQUENCE [LARGE SCALE GENOMIC DNA]</scope>
</reference>
<dbReference type="PANTHER" id="PTHR11724">
    <property type="entry name" value="LEPTIN"/>
    <property type="match status" value="1"/>
</dbReference>
<organism evidence="6 7">
    <name type="scientific">Sphaeramia orbicularis</name>
    <name type="common">orbiculate cardinalfish</name>
    <dbReference type="NCBI Taxonomy" id="375764"/>
    <lineage>
        <taxon>Eukaryota</taxon>
        <taxon>Metazoa</taxon>
        <taxon>Chordata</taxon>
        <taxon>Craniata</taxon>
        <taxon>Vertebrata</taxon>
        <taxon>Euteleostomi</taxon>
        <taxon>Actinopterygii</taxon>
        <taxon>Neopterygii</taxon>
        <taxon>Teleostei</taxon>
        <taxon>Neoteleostei</taxon>
        <taxon>Acanthomorphata</taxon>
        <taxon>Gobiaria</taxon>
        <taxon>Kurtiformes</taxon>
        <taxon>Apogonoidei</taxon>
        <taxon>Apogonidae</taxon>
        <taxon>Apogoninae</taxon>
        <taxon>Sphaeramia</taxon>
    </lineage>
</organism>
<evidence type="ECO:0000256" key="3">
    <source>
        <dbReference type="ARBA" id="ARBA00021421"/>
    </source>
</evidence>
<proteinExistence type="inferred from homology"/>
<evidence type="ECO:0000256" key="2">
    <source>
        <dbReference type="ARBA" id="ARBA00005834"/>
    </source>
</evidence>
<name>A0A673B3T6_9TELE</name>
<comment type="similarity">
    <text evidence="2">Belongs to the leptin family.</text>
</comment>
<sequence>MSILLAILYISVALPPDCTVLSTNGDSIDSILTIAQTTLVHIEKLRMTLPVTQPKVPVSPPIKGLTSITQYLAVLDNDLKNPSTDHLIQIQSDVSSLEGRVRSLAVTMNCPVQDRPAPQTHGNIFPETHFHLTLAKAQLYLEKFLRNKDKLKVC</sequence>
<evidence type="ECO:0000256" key="5">
    <source>
        <dbReference type="ARBA" id="ARBA00030981"/>
    </source>
</evidence>
<evidence type="ECO:0000256" key="4">
    <source>
        <dbReference type="ARBA" id="ARBA00022525"/>
    </source>
</evidence>